<reference evidence="8 9" key="1">
    <citation type="submission" date="2019-09" db="EMBL/GenBank/DDBJ databases">
        <title>Phylogeny of genus Pseudoclavibacter and closely related genus.</title>
        <authorList>
            <person name="Li Y."/>
        </authorList>
    </citation>
    <scope>NUCLEOTIDE SEQUENCE [LARGE SCALE GENOMIC DNA]</scope>
    <source>
        <strain evidence="8 9">JCM 16921</strain>
    </source>
</reference>
<dbReference type="PANTHER" id="PTHR43811:SF19">
    <property type="entry name" value="39 KDA FK506-BINDING NUCLEAR PROTEIN"/>
    <property type="match status" value="1"/>
</dbReference>
<evidence type="ECO:0000256" key="6">
    <source>
        <dbReference type="PROSITE-ProRule" id="PRU00277"/>
    </source>
</evidence>
<dbReference type="Pfam" id="PF00254">
    <property type="entry name" value="FKBP_C"/>
    <property type="match status" value="1"/>
</dbReference>
<organism evidence="8 9">
    <name type="scientific">Pseudoclavibacter caeni</name>
    <dbReference type="NCBI Taxonomy" id="908846"/>
    <lineage>
        <taxon>Bacteria</taxon>
        <taxon>Bacillati</taxon>
        <taxon>Actinomycetota</taxon>
        <taxon>Actinomycetes</taxon>
        <taxon>Micrococcales</taxon>
        <taxon>Microbacteriaceae</taxon>
        <taxon>Pseudoclavibacter</taxon>
    </lineage>
</organism>
<dbReference type="EMBL" id="WBKA01000002">
    <property type="protein sequence ID" value="KAB1632823.1"/>
    <property type="molecule type" value="Genomic_DNA"/>
</dbReference>
<dbReference type="AlphaFoldDB" id="A0A7C8FKZ1"/>
<dbReference type="InterPro" id="IPR001179">
    <property type="entry name" value="PPIase_FKBP_dom"/>
</dbReference>
<evidence type="ECO:0000313" key="9">
    <source>
        <dbReference type="Proteomes" id="UP000481339"/>
    </source>
</evidence>
<comment type="catalytic activity">
    <reaction evidence="1 6">
        <text>[protein]-peptidylproline (omega=180) = [protein]-peptidylproline (omega=0)</text>
        <dbReference type="Rhea" id="RHEA:16237"/>
        <dbReference type="Rhea" id="RHEA-COMP:10747"/>
        <dbReference type="Rhea" id="RHEA-COMP:10748"/>
        <dbReference type="ChEBI" id="CHEBI:83833"/>
        <dbReference type="ChEBI" id="CHEBI:83834"/>
        <dbReference type="EC" id="5.2.1.8"/>
    </reaction>
</comment>
<gene>
    <name evidence="8" type="ORF">F8O02_02850</name>
</gene>
<protein>
    <recommendedName>
        <fullName evidence="3 6">peptidylprolyl isomerase</fullName>
        <ecNumber evidence="3 6">5.2.1.8</ecNumber>
    </recommendedName>
</protein>
<evidence type="ECO:0000259" key="7">
    <source>
        <dbReference type="PROSITE" id="PS50059"/>
    </source>
</evidence>
<dbReference type="GO" id="GO:0003755">
    <property type="term" value="F:peptidyl-prolyl cis-trans isomerase activity"/>
    <property type="evidence" value="ECO:0007669"/>
    <property type="project" value="UniProtKB-KW"/>
</dbReference>
<dbReference type="PANTHER" id="PTHR43811">
    <property type="entry name" value="FKBP-TYPE PEPTIDYL-PROLYL CIS-TRANS ISOMERASE FKPA"/>
    <property type="match status" value="1"/>
</dbReference>
<dbReference type="OrthoDB" id="25996at2"/>
<dbReference type="RefSeq" id="WP_158035745.1">
    <property type="nucleotide sequence ID" value="NZ_BAAAZV010000003.1"/>
</dbReference>
<comment type="caution">
    <text evidence="8">The sequence shown here is derived from an EMBL/GenBank/DDBJ whole genome shotgun (WGS) entry which is preliminary data.</text>
</comment>
<dbReference type="SUPFAM" id="SSF54534">
    <property type="entry name" value="FKBP-like"/>
    <property type="match status" value="1"/>
</dbReference>
<evidence type="ECO:0000256" key="1">
    <source>
        <dbReference type="ARBA" id="ARBA00000971"/>
    </source>
</evidence>
<dbReference type="Gene3D" id="3.10.50.40">
    <property type="match status" value="1"/>
</dbReference>
<name>A0A7C8FKZ1_9MICO</name>
<comment type="similarity">
    <text evidence="2">Belongs to the FKBP-type PPIase family.</text>
</comment>
<keyword evidence="4 6" id="KW-0697">Rotamase</keyword>
<keyword evidence="9" id="KW-1185">Reference proteome</keyword>
<dbReference type="PROSITE" id="PS50059">
    <property type="entry name" value="FKBP_PPIASE"/>
    <property type="match status" value="1"/>
</dbReference>
<dbReference type="InterPro" id="IPR046357">
    <property type="entry name" value="PPIase_dom_sf"/>
</dbReference>
<evidence type="ECO:0000256" key="3">
    <source>
        <dbReference type="ARBA" id="ARBA00013194"/>
    </source>
</evidence>
<keyword evidence="5 6" id="KW-0413">Isomerase</keyword>
<evidence type="ECO:0000313" key="8">
    <source>
        <dbReference type="EMBL" id="KAB1632823.1"/>
    </source>
</evidence>
<accession>A0A7C8FKZ1</accession>
<dbReference type="EC" id="5.2.1.8" evidence="3 6"/>
<evidence type="ECO:0000256" key="4">
    <source>
        <dbReference type="ARBA" id="ARBA00023110"/>
    </source>
</evidence>
<dbReference type="Proteomes" id="UP000481339">
    <property type="component" value="Unassembled WGS sequence"/>
</dbReference>
<evidence type="ECO:0000256" key="2">
    <source>
        <dbReference type="ARBA" id="ARBA00006577"/>
    </source>
</evidence>
<feature type="domain" description="PPIase FKBP-type" evidence="7">
    <location>
        <begin position="232"/>
        <end position="318"/>
    </location>
</feature>
<evidence type="ECO:0000256" key="5">
    <source>
        <dbReference type="ARBA" id="ARBA00023235"/>
    </source>
</evidence>
<proteinExistence type="inferred from homology"/>
<sequence length="322" mass="33281">MTARMEFGAPLSARPTRWTRHLLRTVTALSAGAALAWGLVGCSSTPNDAVTVTGDFGTAAAISVDGTLSPSGVTTKTLIQGDGDTIADDGNAEVGLAVYDPTNQQDLVAYSTSYSLDEWTQYFSPLADAVHGQQIGTRVSLVGQASDLVGEGNASSYFSLEDSDPLVVVADVIDAVQAEDPETTDTFTDADFPTVTLDDAGTPTTMITTGVTPSTTQVKVIKEGNGTVVAEGDTVSFNYQLTRLRDGKEIESDYGEDAASSTASADGLIAGFAKAIVGQHVGSTVLAVVPPSEGYGDSDGSTLQHETLVFVFTVTDTTAASK</sequence>